<protein>
    <recommendedName>
        <fullName evidence="4">DinB family protein</fullName>
    </recommendedName>
</protein>
<reference evidence="2 3" key="1">
    <citation type="submission" date="2018-05" db="EMBL/GenBank/DDBJ databases">
        <title>Complete genome sequence of Arcticibacterium luteifluviistationis SM1504T, a cytophagaceae bacterium isolated from Arctic surface seawater.</title>
        <authorList>
            <person name="Li Y."/>
            <person name="Qin Q.-L."/>
        </authorList>
    </citation>
    <scope>NUCLEOTIDE SEQUENCE [LARGE SCALE GENOMIC DNA]</scope>
    <source>
        <strain evidence="2 3">SM1504</strain>
    </source>
</reference>
<evidence type="ECO:0000313" key="3">
    <source>
        <dbReference type="Proteomes" id="UP000249873"/>
    </source>
</evidence>
<proteinExistence type="predicted"/>
<dbReference type="RefSeq" id="WP_111372107.1">
    <property type="nucleotide sequence ID" value="NZ_CP029480.1"/>
</dbReference>
<dbReference type="EMBL" id="CP029480">
    <property type="protein sequence ID" value="AWV98914.1"/>
    <property type="molecule type" value="Genomic_DNA"/>
</dbReference>
<accession>A0A2Z4GCP8</accession>
<evidence type="ECO:0000313" key="2">
    <source>
        <dbReference type="EMBL" id="AWV98914.1"/>
    </source>
</evidence>
<sequence length="193" mass="21576">MKKVLILLMCLSFSPSFAQQNDYFYNIPEAPESFSSANILSRMVDALGFRYYWATSGLENKDLEFKPNPESRTTLETLQHICGLTDITKNTAIGQSTNFSTRVIPTDFKSVRAKTLQDLKDASIYLKSKPLSPEQEKMIFESDNGGSEYPLWNLINGPLADALWHTGQVVSFRRSSGNPLPSGINVLTGIKKD</sequence>
<dbReference type="InterPro" id="IPR034660">
    <property type="entry name" value="DinB/YfiT-like"/>
</dbReference>
<dbReference type="Proteomes" id="UP000249873">
    <property type="component" value="Chromosome"/>
</dbReference>
<evidence type="ECO:0008006" key="4">
    <source>
        <dbReference type="Google" id="ProtNLM"/>
    </source>
</evidence>
<dbReference type="SUPFAM" id="SSF109854">
    <property type="entry name" value="DinB/YfiT-like putative metalloenzymes"/>
    <property type="match status" value="1"/>
</dbReference>
<gene>
    <name evidence="2" type="ORF">DJ013_12320</name>
</gene>
<dbReference type="Gene3D" id="1.20.120.450">
    <property type="entry name" value="dinb family like domain"/>
    <property type="match status" value="1"/>
</dbReference>
<organism evidence="2 3">
    <name type="scientific">Arcticibacterium luteifluviistationis</name>
    <dbReference type="NCBI Taxonomy" id="1784714"/>
    <lineage>
        <taxon>Bacteria</taxon>
        <taxon>Pseudomonadati</taxon>
        <taxon>Bacteroidota</taxon>
        <taxon>Cytophagia</taxon>
        <taxon>Cytophagales</taxon>
        <taxon>Leadbetterellaceae</taxon>
        <taxon>Arcticibacterium</taxon>
    </lineage>
</organism>
<dbReference type="KEGG" id="als:DJ013_12320"/>
<name>A0A2Z4GCP8_9BACT</name>
<dbReference type="OrthoDB" id="837585at2"/>
<dbReference type="AlphaFoldDB" id="A0A2Z4GCP8"/>
<keyword evidence="3" id="KW-1185">Reference proteome</keyword>
<keyword evidence="1" id="KW-0732">Signal</keyword>
<feature type="signal peptide" evidence="1">
    <location>
        <begin position="1"/>
        <end position="18"/>
    </location>
</feature>
<feature type="chain" id="PRO_5016410716" description="DinB family protein" evidence="1">
    <location>
        <begin position="19"/>
        <end position="193"/>
    </location>
</feature>
<evidence type="ECO:0000256" key="1">
    <source>
        <dbReference type="SAM" id="SignalP"/>
    </source>
</evidence>